<dbReference type="Proteomes" id="UP001732700">
    <property type="component" value="Chromosome 1D"/>
</dbReference>
<reference evidence="1" key="1">
    <citation type="submission" date="2021-05" db="EMBL/GenBank/DDBJ databases">
        <authorList>
            <person name="Scholz U."/>
            <person name="Mascher M."/>
            <person name="Fiebig A."/>
        </authorList>
    </citation>
    <scope>NUCLEOTIDE SEQUENCE [LARGE SCALE GENOMIC DNA]</scope>
</reference>
<evidence type="ECO:0000313" key="2">
    <source>
        <dbReference type="Proteomes" id="UP001732700"/>
    </source>
</evidence>
<accession>A0ACD5TY92</accession>
<evidence type="ECO:0000313" key="1">
    <source>
        <dbReference type="EnsemblPlants" id="AVESA.00010b.r2.1DG0144790.1.CDS.1"/>
    </source>
</evidence>
<protein>
    <submittedName>
        <fullName evidence="1">Uncharacterized protein</fullName>
    </submittedName>
</protein>
<keyword evidence="2" id="KW-1185">Reference proteome</keyword>
<dbReference type="EnsemblPlants" id="AVESA.00010b.r2.1DG0144790.1">
    <property type="protein sequence ID" value="AVESA.00010b.r2.1DG0144790.1.CDS.1"/>
    <property type="gene ID" value="AVESA.00010b.r2.1DG0144790"/>
</dbReference>
<name>A0ACD5TY92_AVESA</name>
<proteinExistence type="predicted"/>
<organism evidence="1 2">
    <name type="scientific">Avena sativa</name>
    <name type="common">Oat</name>
    <dbReference type="NCBI Taxonomy" id="4498"/>
    <lineage>
        <taxon>Eukaryota</taxon>
        <taxon>Viridiplantae</taxon>
        <taxon>Streptophyta</taxon>
        <taxon>Embryophyta</taxon>
        <taxon>Tracheophyta</taxon>
        <taxon>Spermatophyta</taxon>
        <taxon>Magnoliopsida</taxon>
        <taxon>Liliopsida</taxon>
        <taxon>Poales</taxon>
        <taxon>Poaceae</taxon>
        <taxon>BOP clade</taxon>
        <taxon>Pooideae</taxon>
        <taxon>Poodae</taxon>
        <taxon>Poeae</taxon>
        <taxon>Poeae Chloroplast Group 1 (Aveneae type)</taxon>
        <taxon>Aveninae</taxon>
        <taxon>Avena</taxon>
    </lineage>
</organism>
<sequence length="476" mass="53209">MADSVAAVAVPHLDDGIVSEILHRLPSKDAYRLAAVCRRWRAVLSLPTFLCRHLCPRPLPVLEDGPCAFIVQPRDKVRYTPHLVATDPNGRVAVKLPVPDKYKDHPPPAPPPRPIVRIPRHHPVPARLETARDKSVCRPDDSEDDGAELMVIGSLFDDSDDDVVPTEHLPPPLPPPPVEDYVAFFESTVPMLDVCIVASHSRLLLARTRSRYYVCDPSANRWIVLPPSTIAPVCDANAGIHYEVDASTGMTAFTVVLLLRRRLRRGLVETFSSRTGEWDARELRAEGVARCLGAASPGVHVGTSFYWQNRCSGRVVRYDAARHRASAFREPPLAEKAVARLGRSLGSVDGMGIRLCAFDIRDEKSKCMMPHDDLEGVHGVWFMEDTVATAVRPSWRRVHEAVVEDLSVWYLLSLWGKEKPVDFPGASGDFIVLDVHGQLMRYDLESGNKVQLFSLYRETNRLGALYRRFHAFPFFG</sequence>
<reference evidence="1" key="2">
    <citation type="submission" date="2025-09" db="UniProtKB">
        <authorList>
            <consortium name="EnsemblPlants"/>
        </authorList>
    </citation>
    <scope>IDENTIFICATION</scope>
</reference>